<dbReference type="Gene3D" id="4.10.240.10">
    <property type="entry name" value="Zn(2)-C6 fungal-type DNA-binding domain"/>
    <property type="match status" value="1"/>
</dbReference>
<dbReference type="PANTHER" id="PTHR38111:SF2">
    <property type="entry name" value="FINGER DOMAIN PROTEIN, PUTATIVE (AFU_ORTHOLOGUE AFUA_1G01560)-RELATED"/>
    <property type="match status" value="1"/>
</dbReference>
<dbReference type="SUPFAM" id="SSF57701">
    <property type="entry name" value="Zn2/Cys6 DNA-binding domain"/>
    <property type="match status" value="1"/>
</dbReference>
<sequence length="460" mass="51002">MVNIGGRSRGCLTCRNSRVKCDEGRPVCRRCRRLNLECGGPRGMAFIIHEKAAPLSSPPSTTGFDVYICYTKSQLLRGGLMVSAINDTKADDLMPVGTAVASRRVSHQAIMGFATLLFGIQHKQPDTARQGYVMHGVALRQLNHALSDVTRHSPDDVILAVAALAISELLLPTTPDSCWTHMMGLDRLLDLQDPVSFWSTKSPGFCKGIRFMIVAAALQLGRPSILARPEWKRAMRANASCQELEGQDLYDALADCSVLLAEGNAMSSAETADPTMAKTQQDDKERQACGLLRHLHQWRQNWNCNYLKIPIHTLPGNSSWSDGRGEDPEASIITIAAIPNLPAATMLMLYNLALMHVLRVLRSQSPDESSTRDFVAQVETAKSMRIDERIAARETCRCTQYYLSVKGRLDASAPEVIHWAIAVAWEILRLDDSAEGIWMRDFLARRSRQVVAPSYLSRLQ</sequence>
<dbReference type="Pfam" id="PF00172">
    <property type="entry name" value="Zn_clus"/>
    <property type="match status" value="1"/>
</dbReference>
<proteinExistence type="predicted"/>
<dbReference type="InterPro" id="IPR036864">
    <property type="entry name" value="Zn2-C6_fun-type_DNA-bd_sf"/>
</dbReference>
<keyword evidence="4" id="KW-1185">Reference proteome</keyword>
<keyword evidence="1" id="KW-0539">Nucleus</keyword>
<gene>
    <name evidence="3" type="ORF">QBC47DRAFT_425480</name>
</gene>
<comment type="caution">
    <text evidence="3">The sequence shown here is derived from an EMBL/GenBank/DDBJ whole genome shotgun (WGS) entry which is preliminary data.</text>
</comment>
<protein>
    <recommendedName>
        <fullName evidence="2">Zn(2)-C6 fungal-type domain-containing protein</fullName>
    </recommendedName>
</protein>
<evidence type="ECO:0000259" key="2">
    <source>
        <dbReference type="PROSITE" id="PS50048"/>
    </source>
</evidence>
<dbReference type="PROSITE" id="PS00463">
    <property type="entry name" value="ZN2_CY6_FUNGAL_1"/>
    <property type="match status" value="1"/>
</dbReference>
<dbReference type="InterPro" id="IPR053178">
    <property type="entry name" value="Osmoadaptation_assoc"/>
</dbReference>
<dbReference type="EMBL" id="MU839842">
    <property type="protein sequence ID" value="KAK1751316.1"/>
    <property type="molecule type" value="Genomic_DNA"/>
</dbReference>
<dbReference type="PANTHER" id="PTHR38111">
    <property type="entry name" value="ZN(2)-C6 FUNGAL-TYPE DOMAIN-CONTAINING PROTEIN-RELATED"/>
    <property type="match status" value="1"/>
</dbReference>
<dbReference type="GO" id="GO:0000981">
    <property type="term" value="F:DNA-binding transcription factor activity, RNA polymerase II-specific"/>
    <property type="evidence" value="ECO:0007669"/>
    <property type="project" value="InterPro"/>
</dbReference>
<dbReference type="Proteomes" id="UP001239445">
    <property type="component" value="Unassembled WGS sequence"/>
</dbReference>
<dbReference type="PROSITE" id="PS50048">
    <property type="entry name" value="ZN2_CY6_FUNGAL_2"/>
    <property type="match status" value="1"/>
</dbReference>
<dbReference type="InterPro" id="IPR001138">
    <property type="entry name" value="Zn2Cys6_DnaBD"/>
</dbReference>
<organism evidence="3 4">
    <name type="scientific">Echria macrotheca</name>
    <dbReference type="NCBI Taxonomy" id="438768"/>
    <lineage>
        <taxon>Eukaryota</taxon>
        <taxon>Fungi</taxon>
        <taxon>Dikarya</taxon>
        <taxon>Ascomycota</taxon>
        <taxon>Pezizomycotina</taxon>
        <taxon>Sordariomycetes</taxon>
        <taxon>Sordariomycetidae</taxon>
        <taxon>Sordariales</taxon>
        <taxon>Schizotheciaceae</taxon>
        <taxon>Echria</taxon>
    </lineage>
</organism>
<reference evidence="3" key="1">
    <citation type="submission" date="2023-06" db="EMBL/GenBank/DDBJ databases">
        <title>Genome-scale phylogeny and comparative genomics of the fungal order Sordariales.</title>
        <authorList>
            <consortium name="Lawrence Berkeley National Laboratory"/>
            <person name="Hensen N."/>
            <person name="Bonometti L."/>
            <person name="Westerberg I."/>
            <person name="Brannstrom I.O."/>
            <person name="Guillou S."/>
            <person name="Cros-Aarteil S."/>
            <person name="Calhoun S."/>
            <person name="Haridas S."/>
            <person name="Kuo A."/>
            <person name="Mondo S."/>
            <person name="Pangilinan J."/>
            <person name="Riley R."/>
            <person name="Labutti K."/>
            <person name="Andreopoulos B."/>
            <person name="Lipzen A."/>
            <person name="Chen C."/>
            <person name="Yanf M."/>
            <person name="Daum C."/>
            <person name="Ng V."/>
            <person name="Clum A."/>
            <person name="Steindorff A."/>
            <person name="Ohm R."/>
            <person name="Martin F."/>
            <person name="Silar P."/>
            <person name="Natvig D."/>
            <person name="Lalanne C."/>
            <person name="Gautier V."/>
            <person name="Ament-Velasquez S.L."/>
            <person name="Kruys A."/>
            <person name="Hutchinson M.I."/>
            <person name="Powell A.J."/>
            <person name="Barry K."/>
            <person name="Miller A.N."/>
            <person name="Grigoriev I.V."/>
            <person name="Debuchy R."/>
            <person name="Gladieux P."/>
            <person name="Thoren M.H."/>
            <person name="Johannesson H."/>
        </authorList>
    </citation>
    <scope>NUCLEOTIDE SEQUENCE</scope>
    <source>
        <strain evidence="3">PSN4</strain>
    </source>
</reference>
<dbReference type="CDD" id="cd00067">
    <property type="entry name" value="GAL4"/>
    <property type="match status" value="1"/>
</dbReference>
<accession>A0AAJ0F1K2</accession>
<evidence type="ECO:0000313" key="3">
    <source>
        <dbReference type="EMBL" id="KAK1751316.1"/>
    </source>
</evidence>
<dbReference type="SMART" id="SM00066">
    <property type="entry name" value="GAL4"/>
    <property type="match status" value="1"/>
</dbReference>
<evidence type="ECO:0000256" key="1">
    <source>
        <dbReference type="ARBA" id="ARBA00023242"/>
    </source>
</evidence>
<dbReference type="GO" id="GO:0008270">
    <property type="term" value="F:zinc ion binding"/>
    <property type="evidence" value="ECO:0007669"/>
    <property type="project" value="InterPro"/>
</dbReference>
<evidence type="ECO:0000313" key="4">
    <source>
        <dbReference type="Proteomes" id="UP001239445"/>
    </source>
</evidence>
<feature type="domain" description="Zn(2)-C6 fungal-type" evidence="2">
    <location>
        <begin position="10"/>
        <end position="38"/>
    </location>
</feature>
<dbReference type="AlphaFoldDB" id="A0AAJ0F1K2"/>
<name>A0AAJ0F1K2_9PEZI</name>